<reference evidence="3" key="1">
    <citation type="submission" date="2020-12" db="UniProtKB">
        <authorList>
            <consortium name="WormBaseParasite"/>
        </authorList>
    </citation>
    <scope>IDENTIFICATION</scope>
    <source>
        <strain evidence="3">MHco3</strain>
    </source>
</reference>
<feature type="transmembrane region" description="Helical" evidence="1">
    <location>
        <begin position="58"/>
        <end position="83"/>
    </location>
</feature>
<protein>
    <submittedName>
        <fullName evidence="3">G protein-coupled receptor</fullName>
    </submittedName>
</protein>
<dbReference type="Pfam" id="PF10320">
    <property type="entry name" value="7TM_GPCR_Srsx"/>
    <property type="match status" value="1"/>
</dbReference>
<dbReference type="SUPFAM" id="SSF81321">
    <property type="entry name" value="Family A G protein-coupled receptor-like"/>
    <property type="match status" value="1"/>
</dbReference>
<name>A0A7I4YJE9_HAECO</name>
<organism evidence="2 3">
    <name type="scientific">Haemonchus contortus</name>
    <name type="common">Barber pole worm</name>
    <dbReference type="NCBI Taxonomy" id="6289"/>
    <lineage>
        <taxon>Eukaryota</taxon>
        <taxon>Metazoa</taxon>
        <taxon>Ecdysozoa</taxon>
        <taxon>Nematoda</taxon>
        <taxon>Chromadorea</taxon>
        <taxon>Rhabditida</taxon>
        <taxon>Rhabditina</taxon>
        <taxon>Rhabditomorpha</taxon>
        <taxon>Strongyloidea</taxon>
        <taxon>Trichostrongylidae</taxon>
        <taxon>Haemonchus</taxon>
    </lineage>
</organism>
<dbReference type="InterPro" id="IPR019424">
    <property type="entry name" value="7TM_GPCR_Srsx"/>
</dbReference>
<feature type="transmembrane region" description="Helical" evidence="1">
    <location>
        <begin position="27"/>
        <end position="46"/>
    </location>
</feature>
<dbReference type="AlphaFoldDB" id="A0A7I4YJE9"/>
<sequence length="158" mass="17806">MRVTDKKVICTMVTPMRPPVSETCVKIVTTVCILLIICYSLFGILLRKLQMSIENMRSVYRSLVAITISIVFGNFCAMGVALADDLDNPSIFLIELAGLFMSFGTSVNFFAYYFLSSQYREVFDSVLGIGQLKKVVILKTTRRVQHTSNRLSTVLRRS</sequence>
<evidence type="ECO:0000313" key="3">
    <source>
        <dbReference type="WBParaSite" id="HCON_00098660-00001"/>
    </source>
</evidence>
<dbReference type="Proteomes" id="UP000025227">
    <property type="component" value="Unplaced"/>
</dbReference>
<evidence type="ECO:0000256" key="1">
    <source>
        <dbReference type="SAM" id="Phobius"/>
    </source>
</evidence>
<evidence type="ECO:0000313" key="2">
    <source>
        <dbReference type="Proteomes" id="UP000025227"/>
    </source>
</evidence>
<proteinExistence type="predicted"/>
<feature type="transmembrane region" description="Helical" evidence="1">
    <location>
        <begin position="89"/>
        <end position="115"/>
    </location>
</feature>
<accession>A0A7I4YJE9</accession>
<dbReference type="OrthoDB" id="5820127at2759"/>
<keyword evidence="1" id="KW-1133">Transmembrane helix</keyword>
<dbReference type="Gene3D" id="1.20.1070.10">
    <property type="entry name" value="Rhodopsin 7-helix transmembrane proteins"/>
    <property type="match status" value="1"/>
</dbReference>
<dbReference type="WBParaSite" id="HCON_00098660-00001">
    <property type="protein sequence ID" value="HCON_00098660-00001"/>
    <property type="gene ID" value="HCON_00098660"/>
</dbReference>
<keyword evidence="1" id="KW-0812">Transmembrane</keyword>
<keyword evidence="1" id="KW-0472">Membrane</keyword>
<keyword evidence="2" id="KW-1185">Reference proteome</keyword>